<accession>A0A0K2TCK4</accession>
<dbReference type="Gene3D" id="1.10.150.50">
    <property type="entry name" value="Transcription Factor, Ets-1"/>
    <property type="match status" value="1"/>
</dbReference>
<feature type="region of interest" description="Disordered" evidence="2">
    <location>
        <begin position="443"/>
        <end position="484"/>
    </location>
</feature>
<dbReference type="InterPro" id="IPR017874">
    <property type="entry name" value="CRIC_domain"/>
</dbReference>
<feature type="domain" description="PDZ" evidence="4">
    <location>
        <begin position="209"/>
        <end position="296"/>
    </location>
</feature>
<dbReference type="SUPFAM" id="SSF50156">
    <property type="entry name" value="PDZ domain-like"/>
    <property type="match status" value="1"/>
</dbReference>
<dbReference type="InterPro" id="IPR001478">
    <property type="entry name" value="PDZ"/>
</dbReference>
<evidence type="ECO:0000313" key="6">
    <source>
        <dbReference type="EMBL" id="CDW23186.1"/>
    </source>
</evidence>
<dbReference type="InterPro" id="IPR036034">
    <property type="entry name" value="PDZ_sf"/>
</dbReference>
<dbReference type="PANTHER" id="PTHR12844:SF42">
    <property type="entry name" value="CONNECTOR ENHANCER OF KSR PROTEIN CNK"/>
    <property type="match status" value="1"/>
</dbReference>
<dbReference type="OrthoDB" id="74412at2759"/>
<feature type="region of interest" description="Disordered" evidence="2">
    <location>
        <begin position="374"/>
        <end position="428"/>
    </location>
</feature>
<dbReference type="Pfam" id="PF10534">
    <property type="entry name" value="CRIC_ras_sig"/>
    <property type="match status" value="1"/>
</dbReference>
<evidence type="ECO:0000256" key="2">
    <source>
        <dbReference type="SAM" id="MobiDB-lite"/>
    </source>
</evidence>
<dbReference type="Pfam" id="PF00536">
    <property type="entry name" value="SAM_1"/>
    <property type="match status" value="1"/>
</dbReference>
<dbReference type="EMBL" id="HACA01005825">
    <property type="protein sequence ID" value="CDW23186.1"/>
    <property type="molecule type" value="Transcribed_RNA"/>
</dbReference>
<feature type="domain" description="CRIC" evidence="5">
    <location>
        <begin position="82"/>
        <end position="173"/>
    </location>
</feature>
<dbReference type="SMART" id="SM00454">
    <property type="entry name" value="SAM"/>
    <property type="match status" value="1"/>
</dbReference>
<sequence length="728" mass="81148">MAYVNVLEWKAESVAEWLRGLDDSIVSYAHFFLNNNVTGKGLLNITVDDLSRLQVNKIGHQELILESIELLKNLHHNLDTENLQYVCLRLSCKARSLCNELRMVFPPPDQGKQSVQTATMLSVGDILDSLLVVLSWLIREPFLYEPLYQEFKNHLRQIGTELATNTQRDTFAEKPIDVILDCCDKLADLSDSLIRDCNDPLILQPASLDVATTRKKKKKKGHLMEDEDEDGIMFDKIYPNFMHVIGRGTLPSVKIEPGDEVIQVNYQTVVGWARKKVLRLMNENPSEVTLTLKKRPRHSTVFGQIYMKPFRIPAREKKNTSYFNNLPSPRAELLVAPQISMTEMKSNVIPTSSLHSVPSRSSSVDDINLSDIDSEDDEAFLPPPPGTSTSNKRSPISGRSPTQSIRSVLLSRPRSAPQRRATISGSSPAQYLNYSNMWNLNRRDGETDTLRSNDSGMSTMSADPTEINRKSPTKHPDRSSYQFPLYTNIPENSRFFDKAVSKESGPNPNMSMDSGHYSDVSSASKEIDKIGLAPKPTPRKQIDSNSSNYKKKPIPQPRTVIRSYISSSSSASSSTSSNSSEDKTCVMIPVPTANFKSYRKFPEQQPSTPSITPVTRLGSVSSSCSSSSMSGARLSSISDPYSSEGKKASPYYVSDIYPRDKVMSRPLPPPPPVHNSVFTTLSSADQHIQNAAPPTFSTFGGPRPAFPLPPIFKPATYTLDEFQKTKQK</sequence>
<feature type="compositionally biased region" description="Polar residues" evidence="2">
    <location>
        <begin position="387"/>
        <end position="406"/>
    </location>
</feature>
<feature type="compositionally biased region" description="Polar residues" evidence="2">
    <location>
        <begin position="452"/>
        <end position="462"/>
    </location>
</feature>
<evidence type="ECO:0000256" key="1">
    <source>
        <dbReference type="ARBA" id="ARBA00009498"/>
    </source>
</evidence>
<dbReference type="Gene3D" id="2.30.42.10">
    <property type="match status" value="1"/>
</dbReference>
<feature type="compositionally biased region" description="Low complexity" evidence="2">
    <location>
        <begin position="619"/>
        <end position="638"/>
    </location>
</feature>
<dbReference type="InterPro" id="IPR051566">
    <property type="entry name" value="CNKSR"/>
</dbReference>
<dbReference type="PANTHER" id="PTHR12844">
    <property type="entry name" value="CONNECTOR ENCHANCER OF KINASE SUPPRESSOR OF RAS"/>
    <property type="match status" value="1"/>
</dbReference>
<feature type="region of interest" description="Disordered" evidence="2">
    <location>
        <begin position="598"/>
        <end position="646"/>
    </location>
</feature>
<feature type="compositionally biased region" description="Basic and acidic residues" evidence="2">
    <location>
        <begin position="466"/>
        <end position="478"/>
    </location>
</feature>
<reference evidence="6" key="1">
    <citation type="submission" date="2014-05" db="EMBL/GenBank/DDBJ databases">
        <authorList>
            <person name="Chronopoulou M."/>
        </authorList>
    </citation>
    <scope>NUCLEOTIDE SEQUENCE</scope>
    <source>
        <tissue evidence="6">Whole organism</tissue>
    </source>
</reference>
<protein>
    <submittedName>
        <fullName evidence="6">Uncharacterized protein</fullName>
    </submittedName>
</protein>
<feature type="compositionally biased region" description="Polar residues" evidence="2">
    <location>
        <begin position="604"/>
        <end position="613"/>
    </location>
</feature>
<proteinExistence type="inferred from homology"/>
<feature type="region of interest" description="Disordered" evidence="2">
    <location>
        <begin position="499"/>
        <end position="585"/>
    </location>
</feature>
<dbReference type="AlphaFoldDB" id="A0A0K2TCK4"/>
<comment type="similarity">
    <text evidence="1">Belongs to the CNKSR family.</text>
</comment>
<dbReference type="SUPFAM" id="SSF47769">
    <property type="entry name" value="SAM/Pointed domain"/>
    <property type="match status" value="1"/>
</dbReference>
<dbReference type="PROSITE" id="PS50106">
    <property type="entry name" value="PDZ"/>
    <property type="match status" value="1"/>
</dbReference>
<evidence type="ECO:0000259" key="3">
    <source>
        <dbReference type="PROSITE" id="PS50105"/>
    </source>
</evidence>
<organism evidence="6">
    <name type="scientific">Lepeophtheirus salmonis</name>
    <name type="common">Salmon louse</name>
    <name type="synonym">Caligus salmonis</name>
    <dbReference type="NCBI Taxonomy" id="72036"/>
    <lineage>
        <taxon>Eukaryota</taxon>
        <taxon>Metazoa</taxon>
        <taxon>Ecdysozoa</taxon>
        <taxon>Arthropoda</taxon>
        <taxon>Crustacea</taxon>
        <taxon>Multicrustacea</taxon>
        <taxon>Hexanauplia</taxon>
        <taxon>Copepoda</taxon>
        <taxon>Siphonostomatoida</taxon>
        <taxon>Caligidae</taxon>
        <taxon>Lepeophtheirus</taxon>
    </lineage>
</organism>
<dbReference type="PROSITE" id="PS51290">
    <property type="entry name" value="CRIC"/>
    <property type="match status" value="1"/>
</dbReference>
<dbReference type="PROSITE" id="PS50105">
    <property type="entry name" value="SAM_DOMAIN"/>
    <property type="match status" value="1"/>
</dbReference>
<feature type="domain" description="SAM" evidence="3">
    <location>
        <begin position="9"/>
        <end position="74"/>
    </location>
</feature>
<name>A0A0K2TCK4_LEPSM</name>
<feature type="compositionally biased region" description="Low complexity" evidence="2">
    <location>
        <begin position="563"/>
        <end position="579"/>
    </location>
</feature>
<dbReference type="InterPro" id="IPR013761">
    <property type="entry name" value="SAM/pointed_sf"/>
</dbReference>
<evidence type="ECO:0000259" key="4">
    <source>
        <dbReference type="PROSITE" id="PS50106"/>
    </source>
</evidence>
<dbReference type="InterPro" id="IPR001660">
    <property type="entry name" value="SAM"/>
</dbReference>
<evidence type="ECO:0000259" key="5">
    <source>
        <dbReference type="PROSITE" id="PS51290"/>
    </source>
</evidence>